<dbReference type="PATRIC" id="fig|1121338.3.peg.2183"/>
<proteinExistence type="predicted"/>
<keyword evidence="1" id="KW-0812">Transmembrane</keyword>
<keyword evidence="1" id="KW-1133">Transmembrane helix</keyword>
<name>A0A151B2H6_9CLOT</name>
<dbReference type="EMBL" id="LTBA01000030">
    <property type="protein sequence ID" value="KYH33993.1"/>
    <property type="molecule type" value="Genomic_DNA"/>
</dbReference>
<evidence type="ECO:0000313" key="3">
    <source>
        <dbReference type="Proteomes" id="UP000075531"/>
    </source>
</evidence>
<dbReference type="STRING" id="1121338.CLTEP_20910"/>
<accession>A0A151B2H6</accession>
<protein>
    <submittedName>
        <fullName evidence="2">Uncharacterized protein</fullName>
    </submittedName>
</protein>
<keyword evidence="1" id="KW-0472">Membrane</keyword>
<keyword evidence="3" id="KW-1185">Reference proteome</keyword>
<dbReference type="AlphaFoldDB" id="A0A151B2H6"/>
<reference evidence="2 3" key="1">
    <citation type="submission" date="2016-02" db="EMBL/GenBank/DDBJ databases">
        <title>Genome sequence of Clostridium tepidiprofundi DSM 19306.</title>
        <authorList>
            <person name="Poehlein A."/>
            <person name="Daniel R."/>
        </authorList>
    </citation>
    <scope>NUCLEOTIDE SEQUENCE [LARGE SCALE GENOMIC DNA]</scope>
    <source>
        <strain evidence="2 3">DSM 19306</strain>
    </source>
</reference>
<evidence type="ECO:0000256" key="1">
    <source>
        <dbReference type="SAM" id="Phobius"/>
    </source>
</evidence>
<organism evidence="2 3">
    <name type="scientific">Clostridium tepidiprofundi DSM 19306</name>
    <dbReference type="NCBI Taxonomy" id="1121338"/>
    <lineage>
        <taxon>Bacteria</taxon>
        <taxon>Bacillati</taxon>
        <taxon>Bacillota</taxon>
        <taxon>Clostridia</taxon>
        <taxon>Eubacteriales</taxon>
        <taxon>Clostridiaceae</taxon>
        <taxon>Clostridium</taxon>
    </lineage>
</organism>
<sequence length="40" mass="4626">MCDPSCLGIRKKVIRKYISIVELLFFSNALLKMQIILLIT</sequence>
<dbReference type="Proteomes" id="UP000075531">
    <property type="component" value="Unassembled WGS sequence"/>
</dbReference>
<comment type="caution">
    <text evidence="2">The sequence shown here is derived from an EMBL/GenBank/DDBJ whole genome shotgun (WGS) entry which is preliminary data.</text>
</comment>
<gene>
    <name evidence="2" type="ORF">CLTEP_20910</name>
</gene>
<feature type="transmembrane region" description="Helical" evidence="1">
    <location>
        <begin position="20"/>
        <end position="39"/>
    </location>
</feature>
<evidence type="ECO:0000313" key="2">
    <source>
        <dbReference type="EMBL" id="KYH33993.1"/>
    </source>
</evidence>